<evidence type="ECO:0000313" key="3">
    <source>
        <dbReference type="Proteomes" id="UP000269945"/>
    </source>
</evidence>
<dbReference type="EMBL" id="CYRY02042705">
    <property type="protein sequence ID" value="VCX36570.1"/>
    <property type="molecule type" value="Genomic_DNA"/>
</dbReference>
<evidence type="ECO:0000256" key="1">
    <source>
        <dbReference type="SAM" id="MobiDB-lite"/>
    </source>
</evidence>
<accession>A0A9X9Q6K4</accession>
<dbReference type="Proteomes" id="UP000269945">
    <property type="component" value="Unassembled WGS sequence"/>
</dbReference>
<organism evidence="2 3">
    <name type="scientific">Gulo gulo</name>
    <name type="common">Wolverine</name>
    <name type="synonym">Gluton</name>
    <dbReference type="NCBI Taxonomy" id="48420"/>
    <lineage>
        <taxon>Eukaryota</taxon>
        <taxon>Metazoa</taxon>
        <taxon>Chordata</taxon>
        <taxon>Craniata</taxon>
        <taxon>Vertebrata</taxon>
        <taxon>Euteleostomi</taxon>
        <taxon>Mammalia</taxon>
        <taxon>Eutheria</taxon>
        <taxon>Laurasiatheria</taxon>
        <taxon>Carnivora</taxon>
        <taxon>Caniformia</taxon>
        <taxon>Musteloidea</taxon>
        <taxon>Mustelidae</taxon>
        <taxon>Guloninae</taxon>
        <taxon>Gulo</taxon>
    </lineage>
</organism>
<dbReference type="AlphaFoldDB" id="A0A9X9Q6K4"/>
<reference evidence="2 3" key="1">
    <citation type="submission" date="2018-10" db="EMBL/GenBank/DDBJ databases">
        <authorList>
            <person name="Ekblom R."/>
            <person name="Jareborg N."/>
        </authorList>
    </citation>
    <scope>NUCLEOTIDE SEQUENCE [LARGE SCALE GENOMIC DNA]</scope>
    <source>
        <tissue evidence="2">Muscle</tissue>
    </source>
</reference>
<comment type="caution">
    <text evidence="2">The sequence shown here is derived from an EMBL/GenBank/DDBJ whole genome shotgun (WGS) entry which is preliminary data.</text>
</comment>
<sequence length="142" mass="15287">HPPPPTFLARGFSGRNGEHPLRIPAEGSEAPGKVCVWRRSCLRVSKHSALVTGCGKERKADGAKCWWIVMSAFIPASCLHWAHMSLEEPVSKEDNQEAEWASVKDHHLPEGAACSSTSAPPPPSSALDGYQYPQDGGGVIYA</sequence>
<gene>
    <name evidence="2" type="ORF">BN2614_LOCUS1</name>
</gene>
<proteinExistence type="predicted"/>
<feature type="non-terminal residue" evidence="2">
    <location>
        <position position="1"/>
    </location>
</feature>
<keyword evidence="3" id="KW-1185">Reference proteome</keyword>
<evidence type="ECO:0000313" key="2">
    <source>
        <dbReference type="EMBL" id="VCX36570.1"/>
    </source>
</evidence>
<name>A0A9X9Q6K4_GULGU</name>
<protein>
    <submittedName>
        <fullName evidence="2">Uncharacterized protein</fullName>
    </submittedName>
</protein>
<feature type="region of interest" description="Disordered" evidence="1">
    <location>
        <begin position="110"/>
        <end position="136"/>
    </location>
</feature>